<evidence type="ECO:0000313" key="5">
    <source>
        <dbReference type="Proteomes" id="UP001162889"/>
    </source>
</evidence>
<evidence type="ECO:0000313" key="4">
    <source>
        <dbReference type="Proteomes" id="UP001155901"/>
    </source>
</evidence>
<dbReference type="Pfam" id="PF13671">
    <property type="entry name" value="AAA_33"/>
    <property type="match status" value="1"/>
</dbReference>
<evidence type="ECO:0000313" key="2">
    <source>
        <dbReference type="EMBL" id="MBV6319389.1"/>
    </source>
</evidence>
<dbReference type="AlphaFoldDB" id="A0AA41L1U6"/>
<feature type="domain" description="Aminoglycoside phosphotransferase" evidence="1">
    <location>
        <begin position="117"/>
        <end position="297"/>
    </location>
</feature>
<dbReference type="EMBL" id="JALJZU010000001">
    <property type="protein sequence ID" value="MCP2006799.1"/>
    <property type="molecule type" value="Genomic_DNA"/>
</dbReference>
<comment type="caution">
    <text evidence="2">The sequence shown here is derived from an EMBL/GenBank/DDBJ whole genome shotgun (WGS) entry which is preliminary data.</text>
</comment>
<name>A0AA41L1U6_9BURK</name>
<dbReference type="GO" id="GO:0016301">
    <property type="term" value="F:kinase activity"/>
    <property type="evidence" value="ECO:0007669"/>
    <property type="project" value="UniProtKB-KW"/>
</dbReference>
<sequence>MACSPPPSGADVTGALERQRALLQLLEAAWERGGCRFQRFETHISWVYVLDQLAYKFKKALRLDVLDYTTLAARHHCCLEELRLNRRLAPGLYLGVSAVTGSAEQPELDGGGAALEFAVRMRAFPQQALWSARLDAGQLQAGEVDALALQLARFHAGAAGAAPDAPWGSAGALDRLGRGDLATVSGLLRGRRARGLLAALARWHAAQMAAPHAFEQRRMAGHIRECHGDLHGGNILSWEGRVEVFDAIEFNDGLRWIDVISDVAFIVMDLRHHRRDDLAARLLQGYLAASDDYQGLAVLGYYLAMRALVRCKVCLWAANGAAPATARKARASARRYLAQAVRGLTQRGALVLMHGCSGSGKSVCAALLSGPLGAICLRSDVERKRLHGLTAATCMAAPAGQGIYDEASGEATYARLLALARAVAASGLTVIVDAAHLLYRQRQPFQQLARELAIPFFIVDLHAAAPLLRERLAQRAAGGADASDAGPELLAYQQAALEPLTPDELGHALPLDSGADDLAPRIAALVATIRAGKR</sequence>
<dbReference type="EMBL" id="JAHTGR010000001">
    <property type="protein sequence ID" value="MBV6319389.1"/>
    <property type="molecule type" value="Genomic_DNA"/>
</dbReference>
<dbReference type="InterPro" id="IPR002575">
    <property type="entry name" value="Aminoglycoside_PTrfase"/>
</dbReference>
<dbReference type="Proteomes" id="UP001162889">
    <property type="component" value="Unassembled WGS sequence"/>
</dbReference>
<proteinExistence type="predicted"/>
<evidence type="ECO:0000313" key="3">
    <source>
        <dbReference type="EMBL" id="MCP2006799.1"/>
    </source>
</evidence>
<accession>A0AA41L1U6</accession>
<reference evidence="2" key="1">
    <citation type="submission" date="2021-07" db="EMBL/GenBank/DDBJ databases">
        <title>Characterization of violacein-producing bacteria and related species.</title>
        <authorList>
            <person name="Wilson H.S."/>
            <person name="De Leon M.E."/>
        </authorList>
    </citation>
    <scope>NUCLEOTIDE SEQUENCE</scope>
    <source>
        <strain evidence="2">HSC-15S17</strain>
    </source>
</reference>
<dbReference type="RefSeq" id="WP_217940063.1">
    <property type="nucleotide sequence ID" value="NZ_JAHTGR010000001.1"/>
</dbReference>
<dbReference type="PANTHER" id="PTHR43883">
    <property type="entry name" value="SLR0207 PROTEIN"/>
    <property type="match status" value="1"/>
</dbReference>
<dbReference type="InterPro" id="IPR052732">
    <property type="entry name" value="Cell-binding_unc_protein"/>
</dbReference>
<keyword evidence="3" id="KW-0808">Transferase</keyword>
<keyword evidence="3" id="KW-0418">Kinase</keyword>
<organism evidence="2 4">
    <name type="scientific">Duganella violaceipulchra</name>
    <dbReference type="NCBI Taxonomy" id="2849652"/>
    <lineage>
        <taxon>Bacteria</taxon>
        <taxon>Pseudomonadati</taxon>
        <taxon>Pseudomonadota</taxon>
        <taxon>Betaproteobacteria</taxon>
        <taxon>Burkholderiales</taxon>
        <taxon>Oxalobacteraceae</taxon>
        <taxon>Telluria group</taxon>
        <taxon>Duganella</taxon>
    </lineage>
</organism>
<gene>
    <name evidence="2" type="ORF">KVP70_00460</name>
    <name evidence="3" type="ORF">L1274_000487</name>
</gene>
<dbReference type="PANTHER" id="PTHR43883:SF1">
    <property type="entry name" value="GLUCONOKINASE"/>
    <property type="match status" value="1"/>
</dbReference>
<protein>
    <submittedName>
        <fullName evidence="2">AAA family ATPase</fullName>
    </submittedName>
    <submittedName>
        <fullName evidence="3">Aminoglycoside phosphotransferase family enzyme/predicted kinase</fullName>
    </submittedName>
</protein>
<keyword evidence="5" id="KW-1185">Reference proteome</keyword>
<evidence type="ECO:0000259" key="1">
    <source>
        <dbReference type="Pfam" id="PF01636"/>
    </source>
</evidence>
<dbReference type="Pfam" id="PF01636">
    <property type="entry name" value="APH"/>
    <property type="match status" value="1"/>
</dbReference>
<dbReference type="Proteomes" id="UP001155901">
    <property type="component" value="Unassembled WGS sequence"/>
</dbReference>
<reference evidence="3" key="2">
    <citation type="submission" date="2022-03" db="EMBL/GenBank/DDBJ databases">
        <title>Genome Encyclopedia of Bacteria and Archaea VI: Functional Genomics of Type Strains.</title>
        <authorList>
            <person name="Whitman W."/>
        </authorList>
    </citation>
    <scope>NUCLEOTIDE SEQUENCE</scope>
    <source>
        <strain evidence="3">HSC-15S17</strain>
    </source>
</reference>